<evidence type="ECO:0000256" key="1">
    <source>
        <dbReference type="ARBA" id="ARBA00004173"/>
    </source>
</evidence>
<keyword evidence="7" id="KW-1185">Reference proteome</keyword>
<dbReference type="Proteomes" id="UP000054007">
    <property type="component" value="Unassembled WGS sequence"/>
</dbReference>
<evidence type="ECO:0000313" key="6">
    <source>
        <dbReference type="EMBL" id="KIY73700.1"/>
    </source>
</evidence>
<dbReference type="STRING" id="1314674.A0A0D7BU04"/>
<keyword evidence="3" id="KW-0496">Mitochondrion</keyword>
<dbReference type="Gene3D" id="3.30.1360.120">
    <property type="entry name" value="Probable tRNA modification gtpase trme, domain 1"/>
    <property type="match status" value="1"/>
</dbReference>
<evidence type="ECO:0000313" key="7">
    <source>
        <dbReference type="Proteomes" id="UP000054007"/>
    </source>
</evidence>
<accession>A0A0D7BU04</accession>
<evidence type="ECO:0000256" key="3">
    <source>
        <dbReference type="ARBA" id="ARBA00023128"/>
    </source>
</evidence>
<dbReference type="PANTHER" id="PTHR22602">
    <property type="entry name" value="TRANSFERASE CAF17, MITOCHONDRIAL-RELATED"/>
    <property type="match status" value="1"/>
</dbReference>
<organism evidence="6 7">
    <name type="scientific">Cylindrobasidium torrendii FP15055 ss-10</name>
    <dbReference type="NCBI Taxonomy" id="1314674"/>
    <lineage>
        <taxon>Eukaryota</taxon>
        <taxon>Fungi</taxon>
        <taxon>Dikarya</taxon>
        <taxon>Basidiomycota</taxon>
        <taxon>Agaricomycotina</taxon>
        <taxon>Agaricomycetes</taxon>
        <taxon>Agaricomycetidae</taxon>
        <taxon>Agaricales</taxon>
        <taxon>Marasmiineae</taxon>
        <taxon>Physalacriaceae</taxon>
        <taxon>Cylindrobasidium</taxon>
    </lineage>
</organism>
<protein>
    <submittedName>
        <fullName evidence="6">Aminomethyltransferase folate-binding domain-containing protein</fullName>
    </submittedName>
</protein>
<dbReference type="PANTHER" id="PTHR22602:SF0">
    <property type="entry name" value="TRANSFERASE CAF17, MITOCHONDRIAL-RELATED"/>
    <property type="match status" value="1"/>
</dbReference>
<comment type="subcellular location">
    <subcellularLocation>
        <location evidence="1">Mitochondrion</location>
    </subcellularLocation>
</comment>
<dbReference type="Pfam" id="PF25455">
    <property type="entry name" value="Beta-barrel_CAF17_C"/>
    <property type="match status" value="1"/>
</dbReference>
<dbReference type="InterPro" id="IPR017703">
    <property type="entry name" value="YgfZ/GCV_T_CS"/>
</dbReference>
<proteinExistence type="inferred from homology"/>
<dbReference type="NCBIfam" id="TIGR03317">
    <property type="entry name" value="ygfZ_signature"/>
    <property type="match status" value="1"/>
</dbReference>
<dbReference type="SUPFAM" id="SSF103025">
    <property type="entry name" value="Folate-binding domain"/>
    <property type="match status" value="1"/>
</dbReference>
<dbReference type="AlphaFoldDB" id="A0A0D7BU04"/>
<dbReference type="InterPro" id="IPR045179">
    <property type="entry name" value="YgfZ/GcvT"/>
</dbReference>
<name>A0A0D7BU04_9AGAR</name>
<dbReference type="InterPro" id="IPR057460">
    <property type="entry name" value="CAF17_C"/>
</dbReference>
<feature type="domain" description="CAF17 C-terminal" evidence="5">
    <location>
        <begin position="246"/>
        <end position="328"/>
    </location>
</feature>
<dbReference type="OrthoDB" id="191995at2759"/>
<evidence type="ECO:0000259" key="5">
    <source>
        <dbReference type="Pfam" id="PF25455"/>
    </source>
</evidence>
<dbReference type="EMBL" id="KN880434">
    <property type="protein sequence ID" value="KIY73700.1"/>
    <property type="molecule type" value="Genomic_DNA"/>
</dbReference>
<sequence length="338" mass="37737">MFSVLRAAPSLAKIPHKAFLSITGSQTAEFLNGVLATAIRQPLKPGLSTILNAQGRVLHDVFLYTQTDEKGKHGYILEYDARASDAAPLLDVLKRFVLRAKVKIRDASDQYESWAAWGSSQAHLEHPRTWQWAQSGCVEPVWDSQAWPWGSEEGVIHDRRAVGMGKRMLIRKGDKPSEILDHNLLIDGYTRHRILNGVPEGIFDIPPTYALPIESNLDMMGGLDFRKGCYVGQELTVRTYHKGVIRKRIYPITFEKSSEATSCSRVTPGCSIKAEGQRRPVGRLLSTDAGHALALLKSELIEANTKLTVMDQGDVAWNITPTIPEWWPTPPPVHIEQE</sequence>
<keyword evidence="6" id="KW-0489">Methyltransferase</keyword>
<evidence type="ECO:0000256" key="4">
    <source>
        <dbReference type="ARBA" id="ARBA00093447"/>
    </source>
</evidence>
<feature type="non-terminal residue" evidence="6">
    <location>
        <position position="1"/>
    </location>
</feature>
<reference evidence="6 7" key="1">
    <citation type="journal article" date="2015" name="Fungal Genet. Biol.">
        <title>Evolution of novel wood decay mechanisms in Agaricales revealed by the genome sequences of Fistulina hepatica and Cylindrobasidium torrendii.</title>
        <authorList>
            <person name="Floudas D."/>
            <person name="Held B.W."/>
            <person name="Riley R."/>
            <person name="Nagy L.G."/>
            <person name="Koehler G."/>
            <person name="Ransdell A.S."/>
            <person name="Younus H."/>
            <person name="Chow J."/>
            <person name="Chiniquy J."/>
            <person name="Lipzen A."/>
            <person name="Tritt A."/>
            <person name="Sun H."/>
            <person name="Haridas S."/>
            <person name="LaButti K."/>
            <person name="Ohm R.A."/>
            <person name="Kues U."/>
            <person name="Blanchette R.A."/>
            <person name="Grigoriev I.V."/>
            <person name="Minto R.E."/>
            <person name="Hibbett D.S."/>
        </authorList>
    </citation>
    <scope>NUCLEOTIDE SEQUENCE [LARGE SCALE GENOMIC DNA]</scope>
    <source>
        <strain evidence="6 7">FP15055 ss-10</strain>
    </source>
</reference>
<dbReference type="GO" id="GO:0032259">
    <property type="term" value="P:methylation"/>
    <property type="evidence" value="ECO:0007669"/>
    <property type="project" value="UniProtKB-KW"/>
</dbReference>
<dbReference type="GO" id="GO:0008168">
    <property type="term" value="F:methyltransferase activity"/>
    <property type="evidence" value="ECO:0007669"/>
    <property type="project" value="UniProtKB-KW"/>
</dbReference>
<evidence type="ECO:0000256" key="2">
    <source>
        <dbReference type="ARBA" id="ARBA00022946"/>
    </source>
</evidence>
<dbReference type="InterPro" id="IPR027266">
    <property type="entry name" value="TrmE/GcvT-like"/>
</dbReference>
<comment type="similarity">
    <text evidence="4">Belongs to the GcvT family. CAF17/IBA57 subfamily.</text>
</comment>
<dbReference type="GO" id="GO:0005759">
    <property type="term" value="C:mitochondrial matrix"/>
    <property type="evidence" value="ECO:0007669"/>
    <property type="project" value="TreeGrafter"/>
</dbReference>
<gene>
    <name evidence="6" type="ORF">CYLTODRAFT_416729</name>
</gene>
<keyword evidence="6" id="KW-0808">Transferase</keyword>
<dbReference type="GO" id="GO:0016226">
    <property type="term" value="P:iron-sulfur cluster assembly"/>
    <property type="evidence" value="ECO:0007669"/>
    <property type="project" value="TreeGrafter"/>
</dbReference>
<keyword evidence="2" id="KW-0809">Transit peptide</keyword>